<evidence type="ECO:0000313" key="3">
    <source>
        <dbReference type="Proteomes" id="UP000243686"/>
    </source>
</evidence>
<keyword evidence="3" id="KW-1185">Reference proteome</keyword>
<organism evidence="2 3">
    <name type="scientific">Opisthorchis viverrini</name>
    <name type="common">Southeast Asian liver fluke</name>
    <dbReference type="NCBI Taxonomy" id="6198"/>
    <lineage>
        <taxon>Eukaryota</taxon>
        <taxon>Metazoa</taxon>
        <taxon>Spiralia</taxon>
        <taxon>Lophotrochozoa</taxon>
        <taxon>Platyhelminthes</taxon>
        <taxon>Trematoda</taxon>
        <taxon>Digenea</taxon>
        <taxon>Opisthorchiida</taxon>
        <taxon>Opisthorchiata</taxon>
        <taxon>Opisthorchiidae</taxon>
        <taxon>Opisthorchis</taxon>
    </lineage>
</organism>
<dbReference type="EMBL" id="KV906404">
    <property type="protein sequence ID" value="OON14805.1"/>
    <property type="molecule type" value="Genomic_DNA"/>
</dbReference>
<dbReference type="InterPro" id="IPR014756">
    <property type="entry name" value="Ig_E-set"/>
</dbReference>
<dbReference type="Gene3D" id="2.60.40.770">
    <property type="match status" value="1"/>
</dbReference>
<dbReference type="SUPFAM" id="SSF81296">
    <property type="entry name" value="E set domains"/>
    <property type="match status" value="1"/>
</dbReference>
<feature type="non-terminal residue" evidence="2">
    <location>
        <position position="93"/>
    </location>
</feature>
<reference evidence="2 3" key="1">
    <citation type="submission" date="2015-03" db="EMBL/GenBank/DDBJ databases">
        <title>Draft genome of the nematode, Opisthorchis viverrini.</title>
        <authorList>
            <person name="Mitreva M."/>
        </authorList>
    </citation>
    <scope>NUCLEOTIDE SEQUENCE [LARGE SCALE GENOMIC DNA]</scope>
    <source>
        <strain evidence="2">Khon Kaen</strain>
    </source>
</reference>
<gene>
    <name evidence="2" type="ORF">X801_09400</name>
</gene>
<feature type="non-terminal residue" evidence="2">
    <location>
        <position position="1"/>
    </location>
</feature>
<evidence type="ECO:0000259" key="1">
    <source>
        <dbReference type="Pfam" id="PF02221"/>
    </source>
</evidence>
<dbReference type="AlphaFoldDB" id="A0A1S8WK31"/>
<feature type="domain" description="MD-2-related lipid-recognition" evidence="1">
    <location>
        <begin position="9"/>
        <end position="86"/>
    </location>
</feature>
<evidence type="ECO:0000313" key="2">
    <source>
        <dbReference type="EMBL" id="OON14805.1"/>
    </source>
</evidence>
<dbReference type="Pfam" id="PF02221">
    <property type="entry name" value="E1_DerP2_DerF2"/>
    <property type="match status" value="1"/>
</dbReference>
<name>A0A1S8WK31_OPIVI</name>
<protein>
    <recommendedName>
        <fullName evidence="1">MD-2-related lipid-recognition domain-containing protein</fullName>
    </recommendedName>
</protein>
<proteinExistence type="predicted"/>
<sequence>SQTVIALFVDLTPCDTDPCILVKGSNITLAITFQSGAFIDAGRSRVQGVYEGRYHPVEYMETDICGHLNPPCPIYAGSKYTYSVSTFVSTGFH</sequence>
<accession>A0A1S8WK31</accession>
<dbReference type="Proteomes" id="UP000243686">
    <property type="component" value="Unassembled WGS sequence"/>
</dbReference>
<dbReference type="InterPro" id="IPR003172">
    <property type="entry name" value="ML_dom"/>
</dbReference>